<dbReference type="AlphaFoldDB" id="A0A9D2TD45"/>
<dbReference type="EMBL" id="DWWB01000007">
    <property type="protein sequence ID" value="HJC65529.1"/>
    <property type="molecule type" value="Genomic_DNA"/>
</dbReference>
<evidence type="ECO:0000313" key="1">
    <source>
        <dbReference type="EMBL" id="HJC65529.1"/>
    </source>
</evidence>
<evidence type="ECO:0000313" key="2">
    <source>
        <dbReference type="Proteomes" id="UP000823863"/>
    </source>
</evidence>
<accession>A0A9D2TD45</accession>
<reference evidence="1" key="2">
    <citation type="submission" date="2021-04" db="EMBL/GenBank/DDBJ databases">
        <authorList>
            <person name="Gilroy R."/>
        </authorList>
    </citation>
    <scope>NUCLEOTIDE SEQUENCE</scope>
    <source>
        <strain evidence="1">CHK198-12963</strain>
    </source>
</reference>
<sequence length="101" mass="11882">MGKYHQSKYEQEVTIGFNAAEATAEIYTADPVWIRKMDKLVQQNPEQFKPGKVENYQGEIVAKRYTFTKRLISIRSKERRLTEEQRAELAARFNREQQDGV</sequence>
<comment type="caution">
    <text evidence="1">The sequence shown here is derived from an EMBL/GenBank/DDBJ whole genome shotgun (WGS) entry which is preliminary data.</text>
</comment>
<proteinExistence type="predicted"/>
<dbReference type="Proteomes" id="UP000823863">
    <property type="component" value="Unassembled WGS sequence"/>
</dbReference>
<protein>
    <submittedName>
        <fullName evidence="1">Uncharacterized protein</fullName>
    </submittedName>
</protein>
<reference evidence="1" key="1">
    <citation type="journal article" date="2021" name="PeerJ">
        <title>Extensive microbial diversity within the chicken gut microbiome revealed by metagenomics and culture.</title>
        <authorList>
            <person name="Gilroy R."/>
            <person name="Ravi A."/>
            <person name="Getino M."/>
            <person name="Pursley I."/>
            <person name="Horton D.L."/>
            <person name="Alikhan N.F."/>
            <person name="Baker D."/>
            <person name="Gharbi K."/>
            <person name="Hall N."/>
            <person name="Watson M."/>
            <person name="Adriaenssens E.M."/>
            <person name="Foster-Nyarko E."/>
            <person name="Jarju S."/>
            <person name="Secka A."/>
            <person name="Antonio M."/>
            <person name="Oren A."/>
            <person name="Chaudhuri R.R."/>
            <person name="La Ragione R."/>
            <person name="Hildebrand F."/>
            <person name="Pallen M.J."/>
        </authorList>
    </citation>
    <scope>NUCLEOTIDE SEQUENCE</scope>
    <source>
        <strain evidence="1">CHK198-12963</strain>
    </source>
</reference>
<name>A0A9D2TD45_9FIRM</name>
<gene>
    <name evidence="1" type="ORF">H9931_02250</name>
</gene>
<organism evidence="1 2">
    <name type="scientific">Candidatus Enterocloster excrementigallinarum</name>
    <dbReference type="NCBI Taxonomy" id="2838558"/>
    <lineage>
        <taxon>Bacteria</taxon>
        <taxon>Bacillati</taxon>
        <taxon>Bacillota</taxon>
        <taxon>Clostridia</taxon>
        <taxon>Lachnospirales</taxon>
        <taxon>Lachnospiraceae</taxon>
        <taxon>Enterocloster</taxon>
    </lineage>
</organism>